<organism evidence="4 5">
    <name type="scientific">Tanacetum coccineum</name>
    <dbReference type="NCBI Taxonomy" id="301880"/>
    <lineage>
        <taxon>Eukaryota</taxon>
        <taxon>Viridiplantae</taxon>
        <taxon>Streptophyta</taxon>
        <taxon>Embryophyta</taxon>
        <taxon>Tracheophyta</taxon>
        <taxon>Spermatophyta</taxon>
        <taxon>Magnoliopsida</taxon>
        <taxon>eudicotyledons</taxon>
        <taxon>Gunneridae</taxon>
        <taxon>Pentapetalae</taxon>
        <taxon>asterids</taxon>
        <taxon>campanulids</taxon>
        <taxon>Asterales</taxon>
        <taxon>Asteraceae</taxon>
        <taxon>Asteroideae</taxon>
        <taxon>Anthemideae</taxon>
        <taxon>Anthemidinae</taxon>
        <taxon>Tanacetum</taxon>
    </lineage>
</organism>
<keyword evidence="5" id="KW-1185">Reference proteome</keyword>
<proteinExistence type="predicted"/>
<dbReference type="InterPro" id="IPR012337">
    <property type="entry name" value="RNaseH-like_sf"/>
</dbReference>
<dbReference type="Pfam" id="PF25597">
    <property type="entry name" value="SH3_retrovirus"/>
    <property type="match status" value="1"/>
</dbReference>
<reference evidence="4" key="1">
    <citation type="journal article" date="2022" name="Int. J. Mol. Sci.">
        <title>Draft Genome of Tanacetum Coccineum: Genomic Comparison of Closely Related Tanacetum-Family Plants.</title>
        <authorList>
            <person name="Yamashiro T."/>
            <person name="Shiraishi A."/>
            <person name="Nakayama K."/>
            <person name="Satake H."/>
        </authorList>
    </citation>
    <scope>NUCLEOTIDE SEQUENCE</scope>
</reference>
<feature type="compositionally biased region" description="Acidic residues" evidence="2">
    <location>
        <begin position="68"/>
        <end position="81"/>
    </location>
</feature>
<feature type="coiled-coil region" evidence="1">
    <location>
        <begin position="599"/>
        <end position="650"/>
    </location>
</feature>
<evidence type="ECO:0000256" key="1">
    <source>
        <dbReference type="SAM" id="Coils"/>
    </source>
</evidence>
<protein>
    <submittedName>
        <fullName evidence="4">Retrovirus-related pol polyprotein from transposon TNT 1-94</fullName>
    </submittedName>
</protein>
<evidence type="ECO:0000259" key="3">
    <source>
        <dbReference type="PROSITE" id="PS50994"/>
    </source>
</evidence>
<gene>
    <name evidence="4" type="ORF">Tco_0977455</name>
</gene>
<dbReference type="Pfam" id="PF13976">
    <property type="entry name" value="gag_pre-integrs"/>
    <property type="match status" value="1"/>
</dbReference>
<dbReference type="InterPro" id="IPR036397">
    <property type="entry name" value="RNaseH_sf"/>
</dbReference>
<keyword evidence="1" id="KW-0175">Coiled coil</keyword>
<name>A0ABQ5EK54_9ASTR</name>
<accession>A0ABQ5EK54</accession>
<dbReference type="EMBL" id="BQNB010016395">
    <property type="protein sequence ID" value="GJT51298.1"/>
    <property type="molecule type" value="Genomic_DNA"/>
</dbReference>
<dbReference type="InterPro" id="IPR039537">
    <property type="entry name" value="Retrotran_Ty1/copia-like"/>
</dbReference>
<sequence length="1520" mass="173186">MTSHRALITWNLKGTCLTLISHNSVLPEFESYGSFSNALVSEKFLNSLPLRSKFSQSTGSDTTYLDKDDSEDLDEASEQDDSASGTKIPINPVLVAMKSPSIATYTIINKEIMCGNKLLGNRTDKVMMSFEKWCFGIFKDMFEGTLSTMSNKHKDWLVQEQTALGKDFSNPQRYKVGKVRSKSENNGIVSTEMELVLEQTQQVDIEKVAVHSSLRSLKPKCTIESRAKRSSINLTRTLFHITCSLHNVKTRVIMRVLRIILVVLPEHPSDTYVFTMKMEILLEPTSNKLMVGKLGDSDVHTLEDLTLILEILSRRFFLRLNLPDHRSVLTRSGGPIFDVEPLQKVQNDDDNYNVFDDDREYPEQPESVNEPYHDMCYDREQDDQDDTDEIAQERDLLASLFEKLKCEIDDSKNRNKFLKSSNQALVDKLKGEIEDFKTKNKSLESSNNHFKEANNELSKTNQLMFKDLKKFQAELDKYHDVNYASKVAIDCAKAKGDLMSYKIEFEKSCFYNDNLALMLAPETDGMIRLDKESRSKLSDLIRPFDYDQLNNLYDLFVPQHEKSPEQQYFSKPSKLSHTEYYYADHMNAILGVYTDIDEVSNLQCDYLETLEKCQHLEKELSKSRTMSKSFEALQKHAINLELDLQQCKEKIKNDKSFKINYSNVFLKEREQYFEIQDLKAQLQDKGIAISELKKLIEKMKGKSVETKFEKSSVIRQPNAFKSQRQSVLGKPAIFSDSLKKKDFSKSKSVTKNNVSNDFSKPVTAQILPQNIKSILKNTNVIASGMYKVHTEPNQTRTPQLPQDIRKTNKRVSFCIRVIPTISFTPPGYKWKPKSPIGNVNLNVSMPLGNASRNANILEPMTSRSSTLSNTSLSSNSFAALKFGNDQIALILGYGDLVQGTITIKRVYYVEGLNHNLFSVGQFCDTDLEVAFWKSTCYIRDLKGNDLLIGSCGTDLYSITLQDTSTPNPICLMAKAKSSQAWLWHHHLSQLNFDTINLLSKNNIVTGLPKLKFVKDHLCSSCELEKAKRKSFHTKTTPSSKIWLQLLHMDLCGPMRVESINGKKYVLVTVDDYSRYTWTHFLRSKDETPTVLIDFLTLVQRGLHAQVRIVRTDKGTEFLNKTFHAYFAKEGIRHETSTARTPEQNGIVKIHNRTLVEAARTMLSAAKVPLFFWAKAIATRSFTTNRSLISPRHEKTPYHIINGRKPSVKFFHIFGSLCYIIRDGENLDKMKEKGDACIFVGYSTQSRAYRVFNKRTRIIVEIIHVNFDELPQMMLDYVRSVPIPQCPTTVLEQVSLSPDPQSQENVPQAAETVTTSNELDLLFTLMFDELLNGTTLVVSKSSIVHVADAPDKRQHHNTTHSSTTTVVANAPPLNIQTTPQTTNQAPTQVPTVTANENITQAETNTKLAQVDNDEFINIFSTPVQEQGETPSHHVDSLNMHTFYQHHPSRQHWTKDHPLEQVIGNPSQSIRTRRQLETVGKMCMIALTVSQTEPKNIKEAMADSAWIESMQKELHQFDRLDV</sequence>
<dbReference type="InterPro" id="IPR001584">
    <property type="entry name" value="Integrase_cat-core"/>
</dbReference>
<feature type="region of interest" description="Disordered" evidence="2">
    <location>
        <begin position="56"/>
        <end position="85"/>
    </location>
</feature>
<evidence type="ECO:0000256" key="2">
    <source>
        <dbReference type="SAM" id="MobiDB-lite"/>
    </source>
</evidence>
<dbReference type="InterPro" id="IPR057670">
    <property type="entry name" value="SH3_retrovirus"/>
</dbReference>
<comment type="caution">
    <text evidence="4">The sequence shown here is derived from an EMBL/GenBank/DDBJ whole genome shotgun (WGS) entry which is preliminary data.</text>
</comment>
<feature type="domain" description="Integrase catalytic" evidence="3">
    <location>
        <begin position="1033"/>
        <end position="1204"/>
    </location>
</feature>
<dbReference type="Pfam" id="PF00665">
    <property type="entry name" value="rve"/>
    <property type="match status" value="1"/>
</dbReference>
<dbReference type="InterPro" id="IPR025724">
    <property type="entry name" value="GAG-pre-integrase_dom"/>
</dbReference>
<evidence type="ECO:0000313" key="4">
    <source>
        <dbReference type="EMBL" id="GJT51298.1"/>
    </source>
</evidence>
<dbReference type="Gene3D" id="3.30.420.10">
    <property type="entry name" value="Ribonuclease H-like superfamily/Ribonuclease H"/>
    <property type="match status" value="1"/>
</dbReference>
<dbReference type="SUPFAM" id="SSF53098">
    <property type="entry name" value="Ribonuclease H-like"/>
    <property type="match status" value="1"/>
</dbReference>
<evidence type="ECO:0000313" key="5">
    <source>
        <dbReference type="Proteomes" id="UP001151760"/>
    </source>
</evidence>
<dbReference type="PANTHER" id="PTHR42648:SF18">
    <property type="entry name" value="RETROTRANSPOSON, UNCLASSIFIED-LIKE PROTEIN"/>
    <property type="match status" value="1"/>
</dbReference>
<reference evidence="4" key="2">
    <citation type="submission" date="2022-01" db="EMBL/GenBank/DDBJ databases">
        <authorList>
            <person name="Yamashiro T."/>
            <person name="Shiraishi A."/>
            <person name="Satake H."/>
            <person name="Nakayama K."/>
        </authorList>
    </citation>
    <scope>NUCLEOTIDE SEQUENCE</scope>
</reference>
<dbReference type="Proteomes" id="UP001151760">
    <property type="component" value="Unassembled WGS sequence"/>
</dbReference>
<dbReference type="PANTHER" id="PTHR42648">
    <property type="entry name" value="TRANSPOSASE, PUTATIVE-RELATED"/>
    <property type="match status" value="1"/>
</dbReference>
<feature type="coiled-coil region" evidence="1">
    <location>
        <begin position="401"/>
        <end position="463"/>
    </location>
</feature>
<dbReference type="PROSITE" id="PS50994">
    <property type="entry name" value="INTEGRASE"/>
    <property type="match status" value="1"/>
</dbReference>